<sequence length="271" mass="31238">MSAIQVFIPRIVGGISANFLKQAFKNLNVGNITHLDMRSRLNSNNYSYSFAFLTVELFETDFASKLLQKLKQTGHAQLVYDDYNYWEIKDYIPRDKRPILSCEESPDDSTETWVDEKDDSVATNHMELPEKEDNILPEWVCEPITNNSITQISAKTHEFESWMNQTKTKTAEPVAPQKCLPAPAQSKFLPLFQSPKCFPKLEFMPAYEPSIQALCDELLHYKPWTYPQMHIDAQHPAYYPSTHLANDAKDYVSIQQDIDAIIAAQNTYRLF</sequence>
<organism evidence="1">
    <name type="scientific">viral metagenome</name>
    <dbReference type="NCBI Taxonomy" id="1070528"/>
    <lineage>
        <taxon>unclassified sequences</taxon>
        <taxon>metagenomes</taxon>
        <taxon>organismal metagenomes</taxon>
    </lineage>
</organism>
<protein>
    <recommendedName>
        <fullName evidence="2">RRM domain-containing protein</fullName>
    </recommendedName>
</protein>
<evidence type="ECO:0008006" key="2">
    <source>
        <dbReference type="Google" id="ProtNLM"/>
    </source>
</evidence>
<dbReference type="EMBL" id="MN740898">
    <property type="protein sequence ID" value="QHU17097.1"/>
    <property type="molecule type" value="Genomic_DNA"/>
</dbReference>
<evidence type="ECO:0000313" key="1">
    <source>
        <dbReference type="EMBL" id="QHU17097.1"/>
    </source>
</evidence>
<proteinExistence type="predicted"/>
<reference evidence="1" key="1">
    <citation type="journal article" date="2020" name="Nature">
        <title>Giant virus diversity and host interactions through global metagenomics.</title>
        <authorList>
            <person name="Schulz F."/>
            <person name="Roux S."/>
            <person name="Paez-Espino D."/>
            <person name="Jungbluth S."/>
            <person name="Walsh D.A."/>
            <person name="Denef V.J."/>
            <person name="McMahon K.D."/>
            <person name="Konstantinidis K.T."/>
            <person name="Eloe-Fadrosh E.A."/>
            <person name="Kyrpides N.C."/>
            <person name="Woyke T."/>
        </authorList>
    </citation>
    <scope>NUCLEOTIDE SEQUENCE</scope>
    <source>
        <strain evidence="1">GVMAG-S-3300012000-57</strain>
    </source>
</reference>
<dbReference type="AlphaFoldDB" id="A0A6C0KJV6"/>
<accession>A0A6C0KJV6</accession>
<name>A0A6C0KJV6_9ZZZZ</name>